<dbReference type="InterPro" id="IPR001867">
    <property type="entry name" value="OmpR/PhoB-type_DNA-bd"/>
</dbReference>
<dbReference type="Pfam" id="PF00931">
    <property type="entry name" value="NB-ARC"/>
    <property type="match status" value="1"/>
</dbReference>
<dbReference type="Proteomes" id="UP000198362">
    <property type="component" value="Unassembled WGS sequence"/>
</dbReference>
<dbReference type="SMART" id="SM00862">
    <property type="entry name" value="Trans_reg_C"/>
    <property type="match status" value="1"/>
</dbReference>
<gene>
    <name evidence="8" type="ORF">SAMN05421812_101124</name>
</gene>
<dbReference type="PRINTS" id="PR00364">
    <property type="entry name" value="DISEASERSIST"/>
</dbReference>
<evidence type="ECO:0000259" key="6">
    <source>
        <dbReference type="SMART" id="SM00862"/>
    </source>
</evidence>
<evidence type="ECO:0000256" key="3">
    <source>
        <dbReference type="ARBA" id="ARBA00023125"/>
    </source>
</evidence>
<dbReference type="Pfam" id="PF13424">
    <property type="entry name" value="TPR_12"/>
    <property type="match status" value="2"/>
</dbReference>
<dbReference type="GO" id="GO:0006355">
    <property type="term" value="P:regulation of DNA-templated transcription"/>
    <property type="evidence" value="ECO:0007669"/>
    <property type="project" value="InterPro"/>
</dbReference>
<dbReference type="PANTHER" id="PTHR35807:SF1">
    <property type="entry name" value="TRANSCRIPTIONAL REGULATOR REDD"/>
    <property type="match status" value="1"/>
</dbReference>
<feature type="domain" description="OmpR/PhoB-type" evidence="6">
    <location>
        <begin position="34"/>
        <end position="106"/>
    </location>
</feature>
<dbReference type="SMART" id="SM00028">
    <property type="entry name" value="TPR"/>
    <property type="match status" value="6"/>
</dbReference>
<accession>A0A239FWQ2</accession>
<dbReference type="Gene3D" id="1.10.10.10">
    <property type="entry name" value="Winged helix-like DNA-binding domain superfamily/Winged helix DNA-binding domain"/>
    <property type="match status" value="1"/>
</dbReference>
<reference evidence="8 9" key="1">
    <citation type="submission" date="2017-06" db="EMBL/GenBank/DDBJ databases">
        <authorList>
            <person name="Kim H.J."/>
            <person name="Triplett B.A."/>
        </authorList>
    </citation>
    <scope>NUCLEOTIDE SEQUENCE [LARGE SCALE GENOMIC DNA]</scope>
    <source>
        <strain evidence="8 9">CGMCC 4.5593</strain>
    </source>
</reference>
<evidence type="ECO:0000256" key="2">
    <source>
        <dbReference type="ARBA" id="ARBA00023015"/>
    </source>
</evidence>
<dbReference type="InterPro" id="IPR005158">
    <property type="entry name" value="BTAD"/>
</dbReference>
<dbReference type="SUPFAM" id="SSF48452">
    <property type="entry name" value="TPR-like"/>
    <property type="match status" value="2"/>
</dbReference>
<dbReference type="GO" id="GO:0000160">
    <property type="term" value="P:phosphorelay signal transduction system"/>
    <property type="evidence" value="ECO:0007669"/>
    <property type="project" value="InterPro"/>
</dbReference>
<keyword evidence="3 8" id="KW-0238">DNA-binding</keyword>
<dbReference type="SMART" id="SM01043">
    <property type="entry name" value="BTAD"/>
    <property type="match status" value="1"/>
</dbReference>
<sequence>MDNRPATVSSCTGADEGPFVEFRILGPLEVWDADRRLDIGGPKCRRVLAALACAPGQVMSVDNLVDAAWEDRPPGTARKQLQNTVSLLRQNIGGKRLQARSSGYVLAVPRDRVDACRFEDHLVQAEMATAAGDAALARQSLETALALWRGPALAGVGGRAAELAATRLTERRLSALTRWAEVLLEFGQPAVVVDELVAEVDRHPLREPLTTVLMLALCQAGRGAEALARYHQIRRALASELGVEPGRELRRLFERILADDPALTAVGTRAVPGRPVPAQLPAEVFGFTGRAAALATLDALLRTDGPPSAVVISAVSGTAGVGKTALAVHWAHRVRATFPDGQLYVNLRGFDASGTVVTPAEAVRRFLDALVVPPARVPADPEAQVDLYRTLLAGKRMLVVLDNARDPDQVRPLLPGSPGCLVLVTSRNRLAGLVAAVGARPVALDLLTVPEALDLLATRLGRDRVDSEPGAVDEIVTLCARLPIALAVVAANAATNPSLSLGTLASQLRTSRLDALSTSDSSDGDLRAVFSWSYRALSPAGARLFRLLGLHPGPDISAAAAASLAGLPAEDLSPLLHELTTAHLLVEHSPGRYTFHDLLRAYAGDLAEAVEPSLQRRAATGRLLDHYVHTAYPAALLLDPGRDPLSLAPPSAGVSPEPAGDPQWARDWFAVEHGVLLAAVDHAAAAGFDSHTWQLAWTLRNFLDRQGNWQRWVETQRMALAATERLGDLAIQPAAHRHLANAYTRLRQFDEAHAHLQVAVSLSAEAGDRLEEAHSQQNLSHVWDRQGRNEEALHHIRLAMDLYRMVGNHRGQARCLNGIGWYLTLRGDHEQAIATCRAALPLLQNLDDRPAEAATWDSIGYAHHQLGQHDEAVACYGHALALVREIGDRYYEAVALTHIGDAQVAAGASGLAGDAWERALAILDELRHPEADQVRAKLAGL</sequence>
<protein>
    <submittedName>
        <fullName evidence="8">DNA-binding transcriptional activator of the SARP family</fullName>
    </submittedName>
</protein>
<feature type="repeat" description="TPR" evidence="5">
    <location>
        <begin position="853"/>
        <end position="886"/>
    </location>
</feature>
<dbReference type="AlphaFoldDB" id="A0A239FWQ2"/>
<dbReference type="SUPFAM" id="SSF46894">
    <property type="entry name" value="C-terminal effector domain of the bipartite response regulators"/>
    <property type="match status" value="1"/>
</dbReference>
<dbReference type="InterPro" id="IPR011990">
    <property type="entry name" value="TPR-like_helical_dom_sf"/>
</dbReference>
<dbReference type="Pfam" id="PF03704">
    <property type="entry name" value="BTAD"/>
    <property type="match status" value="1"/>
</dbReference>
<dbReference type="SUPFAM" id="SSF52540">
    <property type="entry name" value="P-loop containing nucleoside triphosphate hydrolases"/>
    <property type="match status" value="1"/>
</dbReference>
<proteinExistence type="inferred from homology"/>
<evidence type="ECO:0000259" key="7">
    <source>
        <dbReference type="SMART" id="SM01043"/>
    </source>
</evidence>
<organism evidence="8 9">
    <name type="scientific">Asanoa hainanensis</name>
    <dbReference type="NCBI Taxonomy" id="560556"/>
    <lineage>
        <taxon>Bacteria</taxon>
        <taxon>Bacillati</taxon>
        <taxon>Actinomycetota</taxon>
        <taxon>Actinomycetes</taxon>
        <taxon>Micromonosporales</taxon>
        <taxon>Micromonosporaceae</taxon>
        <taxon>Asanoa</taxon>
    </lineage>
</organism>
<dbReference type="InterPro" id="IPR019734">
    <property type="entry name" value="TPR_rpt"/>
</dbReference>
<evidence type="ECO:0000313" key="8">
    <source>
        <dbReference type="EMBL" id="SNS61606.1"/>
    </source>
</evidence>
<dbReference type="GO" id="GO:0043531">
    <property type="term" value="F:ADP binding"/>
    <property type="evidence" value="ECO:0007669"/>
    <property type="project" value="InterPro"/>
</dbReference>
<comment type="similarity">
    <text evidence="1">Belongs to the AfsR/DnrI/RedD regulatory family.</text>
</comment>
<dbReference type="Gene3D" id="1.25.40.10">
    <property type="entry name" value="Tetratricopeptide repeat domain"/>
    <property type="match status" value="3"/>
</dbReference>
<evidence type="ECO:0000313" key="9">
    <source>
        <dbReference type="Proteomes" id="UP000198362"/>
    </source>
</evidence>
<dbReference type="EMBL" id="FZPH01000001">
    <property type="protein sequence ID" value="SNS61606.1"/>
    <property type="molecule type" value="Genomic_DNA"/>
</dbReference>
<evidence type="ECO:0000256" key="4">
    <source>
        <dbReference type="ARBA" id="ARBA00023163"/>
    </source>
</evidence>
<evidence type="ECO:0000256" key="5">
    <source>
        <dbReference type="PROSITE-ProRule" id="PRU00339"/>
    </source>
</evidence>
<dbReference type="GO" id="GO:0003677">
    <property type="term" value="F:DNA binding"/>
    <property type="evidence" value="ECO:0007669"/>
    <property type="project" value="UniProtKB-KW"/>
</dbReference>
<dbReference type="Gene3D" id="3.40.50.300">
    <property type="entry name" value="P-loop containing nucleotide triphosphate hydrolases"/>
    <property type="match status" value="1"/>
</dbReference>
<dbReference type="InterPro" id="IPR036388">
    <property type="entry name" value="WH-like_DNA-bd_sf"/>
</dbReference>
<keyword evidence="9" id="KW-1185">Reference proteome</keyword>
<dbReference type="PROSITE" id="PS50005">
    <property type="entry name" value="TPR"/>
    <property type="match status" value="1"/>
</dbReference>
<dbReference type="InterPro" id="IPR027417">
    <property type="entry name" value="P-loop_NTPase"/>
</dbReference>
<keyword evidence="2" id="KW-0805">Transcription regulation</keyword>
<dbReference type="PANTHER" id="PTHR35807">
    <property type="entry name" value="TRANSCRIPTIONAL REGULATOR REDD-RELATED"/>
    <property type="match status" value="1"/>
</dbReference>
<dbReference type="InterPro" id="IPR002182">
    <property type="entry name" value="NB-ARC"/>
</dbReference>
<evidence type="ECO:0000256" key="1">
    <source>
        <dbReference type="ARBA" id="ARBA00005820"/>
    </source>
</evidence>
<dbReference type="InterPro" id="IPR016032">
    <property type="entry name" value="Sig_transdc_resp-reg_C-effctor"/>
</dbReference>
<keyword evidence="5" id="KW-0802">TPR repeat</keyword>
<name>A0A239FWQ2_9ACTN</name>
<keyword evidence="4" id="KW-0804">Transcription</keyword>
<dbReference type="InterPro" id="IPR051677">
    <property type="entry name" value="AfsR-DnrI-RedD_regulator"/>
</dbReference>
<dbReference type="CDD" id="cd15831">
    <property type="entry name" value="BTAD"/>
    <property type="match status" value="1"/>
</dbReference>
<feature type="domain" description="Bacterial transcriptional activator" evidence="7">
    <location>
        <begin position="113"/>
        <end position="257"/>
    </location>
</feature>